<comment type="caution">
    <text evidence="1">The sequence shown here is derived from an EMBL/GenBank/DDBJ whole genome shotgun (WGS) entry which is preliminary data.</text>
</comment>
<dbReference type="AlphaFoldDB" id="A0A9W8ELT1"/>
<evidence type="ECO:0000313" key="1">
    <source>
        <dbReference type="EMBL" id="KAJ2007452.1"/>
    </source>
</evidence>
<reference evidence="1" key="1">
    <citation type="submission" date="2022-07" db="EMBL/GenBank/DDBJ databases">
        <title>Phylogenomic reconstructions and comparative analyses of Kickxellomycotina fungi.</title>
        <authorList>
            <person name="Reynolds N.K."/>
            <person name="Stajich J.E."/>
            <person name="Barry K."/>
            <person name="Grigoriev I.V."/>
            <person name="Crous P."/>
            <person name="Smith M.E."/>
        </authorList>
    </citation>
    <scope>NUCLEOTIDE SEQUENCE</scope>
    <source>
        <strain evidence="1">IMI 214461</strain>
    </source>
</reference>
<proteinExistence type="predicted"/>
<keyword evidence="2" id="KW-1185">Reference proteome</keyword>
<sequence>MLMNDTVVAAGIPFELYSQNHVMTQRYTNRQLIDDIAGEDVPADASSNDVVCVSDLPLPVRVIRPGMSWPQGLTLPSDTLVFVVDHDSIITLVGCTEGQGKLV</sequence>
<organism evidence="1 2">
    <name type="scientific">Coemansia thaxteri</name>
    <dbReference type="NCBI Taxonomy" id="2663907"/>
    <lineage>
        <taxon>Eukaryota</taxon>
        <taxon>Fungi</taxon>
        <taxon>Fungi incertae sedis</taxon>
        <taxon>Zoopagomycota</taxon>
        <taxon>Kickxellomycotina</taxon>
        <taxon>Kickxellomycetes</taxon>
        <taxon>Kickxellales</taxon>
        <taxon>Kickxellaceae</taxon>
        <taxon>Coemansia</taxon>
    </lineage>
</organism>
<dbReference type="EMBL" id="JANBQF010000026">
    <property type="protein sequence ID" value="KAJ2007452.1"/>
    <property type="molecule type" value="Genomic_DNA"/>
</dbReference>
<accession>A0A9W8ELT1</accession>
<name>A0A9W8ELT1_9FUNG</name>
<evidence type="ECO:0000313" key="2">
    <source>
        <dbReference type="Proteomes" id="UP001150907"/>
    </source>
</evidence>
<dbReference type="Proteomes" id="UP001150907">
    <property type="component" value="Unassembled WGS sequence"/>
</dbReference>
<dbReference type="OrthoDB" id="5512611at2759"/>
<gene>
    <name evidence="1" type="ORF">H4R26_000777</name>
</gene>
<protein>
    <submittedName>
        <fullName evidence="1">Uncharacterized protein</fullName>
    </submittedName>
</protein>